<reference evidence="3 4" key="1">
    <citation type="journal article" date="2011" name="Proc. Natl. Acad. Sci. U.S.A.">
        <title>Evolutionary erosion of yeast sex chromosomes by mating-type switching accidents.</title>
        <authorList>
            <person name="Gordon J.L."/>
            <person name="Armisen D."/>
            <person name="Proux-Wera E."/>
            <person name="Oheigeartaigh S.S."/>
            <person name="Byrne K.P."/>
            <person name="Wolfe K.H."/>
        </authorList>
    </citation>
    <scope>NUCLEOTIDE SEQUENCE [LARGE SCALE GENOMIC DNA]</scope>
    <source>
        <strain evidence="4">ATCC 22294 / BCRC 22015 / CBS 2517 / CECT 1963 / NBRC 1671 / NRRL Y-8276</strain>
    </source>
</reference>
<gene>
    <name evidence="3" type="primary">KAFR0C02190</name>
    <name evidence="3" type="ORF">KAFR_0C02190</name>
</gene>
<protein>
    <recommendedName>
        <fullName evidence="2">MINDY deubiquitinase domain-containing protein</fullName>
    </recommendedName>
</protein>
<sequence length="404" mass="45842">MCAEFTTKDAEINGLERTILLQNGDESTALVALVNALVLSPASANISSRLRQLLESKTSIPQEELVETLANTGISNPNSSVNTNIHQLLDYLPQLQTGLSINPEFNGSFEDGVELSLFRLYNVGIVHGWIIDRFNDPIAYEHVSKYSYEEAQRVLIKSYDIKKGNTQVSNTDEILEDANYIKSFLARTVTQLTDHGLAHLKEILVEKSYAVLYRNNQYYTLHKNNGDLFILVTDLDHETRGNYVWKSLKSVNGLDDTYYTGDFIPASLQHPAKNDNRRIEQVMSNPFDDTHEEVNLGRNGYDNAMSHQVEDDEELARRLQEEEDREAAGEIQHDYLARQRANRRRAQESRANNRAGAKKSNRISRMLHGNKNPHATSDDGSVEPESRNTSSRKRDKVKDKCVLM</sequence>
<dbReference type="Proteomes" id="UP000005220">
    <property type="component" value="Chromosome 3"/>
</dbReference>
<dbReference type="InParanoid" id="H2AS62"/>
<dbReference type="GO" id="GO:0005886">
    <property type="term" value="C:plasma membrane"/>
    <property type="evidence" value="ECO:0007669"/>
    <property type="project" value="EnsemblFungi"/>
</dbReference>
<dbReference type="InterPro" id="IPR007518">
    <property type="entry name" value="MINDY"/>
</dbReference>
<dbReference type="GO" id="GO:1990380">
    <property type="term" value="F:K48-linked deubiquitinase activity"/>
    <property type="evidence" value="ECO:0007669"/>
    <property type="project" value="InterPro"/>
</dbReference>
<evidence type="ECO:0000313" key="4">
    <source>
        <dbReference type="Proteomes" id="UP000005220"/>
    </source>
</evidence>
<dbReference type="AlphaFoldDB" id="H2AS62"/>
<evidence type="ECO:0000259" key="2">
    <source>
        <dbReference type="Pfam" id="PF04424"/>
    </source>
</evidence>
<organism evidence="3 4">
    <name type="scientific">Kazachstania africana (strain ATCC 22294 / BCRC 22015 / CBS 2517 / CECT 1963 / NBRC 1671 / NRRL Y-8276)</name>
    <name type="common">Yeast</name>
    <name type="synonym">Kluyveromyces africanus</name>
    <dbReference type="NCBI Taxonomy" id="1071382"/>
    <lineage>
        <taxon>Eukaryota</taxon>
        <taxon>Fungi</taxon>
        <taxon>Dikarya</taxon>
        <taxon>Ascomycota</taxon>
        <taxon>Saccharomycotina</taxon>
        <taxon>Saccharomycetes</taxon>
        <taxon>Saccharomycetales</taxon>
        <taxon>Saccharomycetaceae</taxon>
        <taxon>Kazachstania</taxon>
    </lineage>
</organism>
<dbReference type="OrthoDB" id="10261212at2759"/>
<dbReference type="GO" id="GO:0016807">
    <property type="term" value="F:cysteine-type carboxypeptidase activity"/>
    <property type="evidence" value="ECO:0007669"/>
    <property type="project" value="TreeGrafter"/>
</dbReference>
<dbReference type="eggNOG" id="KOG2427">
    <property type="taxonomic scope" value="Eukaryota"/>
</dbReference>
<proteinExistence type="predicted"/>
<evidence type="ECO:0000313" key="3">
    <source>
        <dbReference type="EMBL" id="CCF57212.1"/>
    </source>
</evidence>
<feature type="domain" description="MINDY deubiquitinase" evidence="2">
    <location>
        <begin position="4"/>
        <end position="263"/>
    </location>
</feature>
<evidence type="ECO:0000256" key="1">
    <source>
        <dbReference type="SAM" id="MobiDB-lite"/>
    </source>
</evidence>
<dbReference type="KEGG" id="kaf:KAFR_0C02190"/>
<dbReference type="GO" id="GO:0071108">
    <property type="term" value="P:protein K48-linked deubiquitination"/>
    <property type="evidence" value="ECO:0007669"/>
    <property type="project" value="TreeGrafter"/>
</dbReference>
<feature type="compositionally biased region" description="Basic and acidic residues" evidence="1">
    <location>
        <begin position="315"/>
        <end position="337"/>
    </location>
</feature>
<dbReference type="GeneID" id="13885131"/>
<feature type="region of interest" description="Disordered" evidence="1">
    <location>
        <begin position="308"/>
        <end position="404"/>
    </location>
</feature>
<dbReference type="PANTHER" id="PTHR18063:SF6">
    <property type="entry name" value="UBIQUITIN CARBOXYL-TERMINAL HYDROLASE"/>
    <property type="match status" value="1"/>
</dbReference>
<dbReference type="PANTHER" id="PTHR18063">
    <property type="entry name" value="NF-E2 INDUCIBLE PROTEIN"/>
    <property type="match status" value="1"/>
</dbReference>
<dbReference type="HOGENOM" id="CLU_022566_0_0_1"/>
<name>H2AS62_KAZAF</name>
<dbReference type="GO" id="GO:0005829">
    <property type="term" value="C:cytosol"/>
    <property type="evidence" value="ECO:0007669"/>
    <property type="project" value="TreeGrafter"/>
</dbReference>
<accession>H2AS62</accession>
<dbReference type="EMBL" id="HE650823">
    <property type="protein sequence ID" value="CCF57212.1"/>
    <property type="molecule type" value="Genomic_DNA"/>
</dbReference>
<dbReference type="InterPro" id="IPR033979">
    <property type="entry name" value="MINDY_domain"/>
</dbReference>
<keyword evidence="4" id="KW-1185">Reference proteome</keyword>
<dbReference type="Pfam" id="PF04424">
    <property type="entry name" value="MINDY_DUB"/>
    <property type="match status" value="1"/>
</dbReference>
<dbReference type="GO" id="GO:0004843">
    <property type="term" value="F:cysteine-type deubiquitinase activity"/>
    <property type="evidence" value="ECO:0007669"/>
    <property type="project" value="InterPro"/>
</dbReference>
<dbReference type="RefSeq" id="XP_003956347.1">
    <property type="nucleotide sequence ID" value="XM_003956298.1"/>
</dbReference>
<dbReference type="FunCoup" id="H2AS62">
    <property type="interactions" value="304"/>
</dbReference>
<dbReference type="STRING" id="1071382.H2AS62"/>